<dbReference type="InterPro" id="IPR005482">
    <property type="entry name" value="Biotin_COase_C"/>
</dbReference>
<dbReference type="InterPro" id="IPR005481">
    <property type="entry name" value="BC-like_N"/>
</dbReference>
<dbReference type="InterPro" id="IPR055268">
    <property type="entry name" value="PCB-like"/>
</dbReference>
<reference evidence="12" key="1">
    <citation type="submission" date="2020-12" db="EMBL/GenBank/DDBJ databases">
        <title>Taurinivorans muris gen. nov., sp. nov., fundamental and realized metabolic niche of a ubiquitous sulfidogenic bacterium in the murine intestine.</title>
        <authorList>
            <person name="Ye H."/>
            <person name="Hanson B.T."/>
            <person name="Loy A."/>
        </authorList>
    </citation>
    <scope>NUCLEOTIDE SEQUENCE</scope>
    <source>
        <strain evidence="12">LT0009</strain>
    </source>
</reference>
<keyword evidence="6 7" id="KW-0067">ATP-binding</keyword>
<feature type="domain" description="Biotin carboxylation" evidence="10">
    <location>
        <begin position="14"/>
        <end position="459"/>
    </location>
</feature>
<sequence>MTPKTMDELLNELKGKPILVANRGIPARRICRSIRERFHATAIMTATDVDKTSPAVASAQELMLLGADPTSYLDLDLIISKAKKRGVVAIHPGWGFASEDDTFPRKCREAGIVFIGADADAMRMLGNKVEARNIAKKLGIPVVPGSEGSVTVEEAKALIREMGMPAMLKAEGGGGGRGIFVIRDENTLEDAFAKASAMAEASFGNPRLFVEKYLENVRHIEIQVIADKYGNVFACDERDCSVQRNHQKLIEITPSPWIGITPELRARLKEYSIRLAKAVNYYSLCTVEFLVTSDGTPYLIEVNTRLQVEHGITESRYGFDLVETQIAMAFGVPLAFNDEDTYGYHTAMQVRINCEDPKNGFSPNSGRITRYISPGGPGVRIDSNLSAGYDFPSNYDSAGSLLIAYGLGWDKVCSVMTRALEEYSVRGVKTTIPFFRHVLRNQRFLKANFDTTFIENTPELLNYQDLYPEAERLSRLVAEISAKGYNPHVQRGKYRTAETPRMPHFEPVLPHIDREVRKTPTVYPVGDRQAVLDFVRDSDKIHFTDTTCRDQTQSNSSNRFRLAEDKLVGPYLDNCQFFSLENGGGAHFHVNMMANMTYPFSEAKAWNSFAPKTMKQILVRSTNVLGYSPQPRNLMQRTCEMICDDYHVIRCFDFLNDIRNMKPLAEVILSRKDIIFEPALSITPNRGFDVEHYLDVTKNTLAMVAGILGVSEEQAAKSVILGLKDMAGNCSPLFVRELVTALRKRWPQLVLHYHRHFTDGLFTPALAEAAKAGVQILDVALGAGVRSYGQGEVLSTAAYLEEEFGIGNYLNKDMIRDANFVLKQIMPYYDRYCSPYFQGIDHDVVSHGMPGGATSSSQEGAMKQGYIHLLPYMLRFLAGIRKIVKYHDVTPGSQITWNTAFLAVTGAWKRGEMEEVNRLLNILETVVNTKEEDLSEAMKKDRLILYRDCNDAFRNLLLGKFGRLPLGFPADWVYESVFGDNWKNAVRERTEDSPLDHLEPINFEAEENACEKILKRKPTSEELVMYMNHPGDSIKNIQFKQDFGDPNALPLDVWFEGLETGRELQFIDEGGKPHSITIYHISPVSDKGIVEVRYAYDSQFMTHEVQVANPTGSVSTDILMADPNDKNQIGAPSNGDLWVTYVKVGDIVKKGQELFNISIMKQEKAVLSPRNGIVTKVYKTADYKVSRKMTPVHEGELIMEIDSMPLTCQNKECGKPLAYTDANFCPYCGTQISASHKAAFISNNETK</sequence>
<dbReference type="InterPro" id="IPR016185">
    <property type="entry name" value="PreATP-grasp_dom_sf"/>
</dbReference>
<dbReference type="Gene3D" id="2.40.50.100">
    <property type="match status" value="1"/>
</dbReference>
<dbReference type="PROSITE" id="PS50991">
    <property type="entry name" value="PYR_CT"/>
    <property type="match status" value="1"/>
</dbReference>
<evidence type="ECO:0000256" key="6">
    <source>
        <dbReference type="ARBA" id="ARBA00022840"/>
    </source>
</evidence>
<dbReference type="RefSeq" id="WP_334316129.1">
    <property type="nucleotide sequence ID" value="NZ_CP065938.1"/>
</dbReference>
<keyword evidence="3 12" id="KW-0436">Ligase</keyword>
<dbReference type="EMBL" id="CP065938">
    <property type="protein sequence ID" value="UWX06517.1"/>
    <property type="molecule type" value="Genomic_DNA"/>
</dbReference>
<feature type="domain" description="ATP-grasp" evidence="9">
    <location>
        <begin position="132"/>
        <end position="330"/>
    </location>
</feature>
<organism evidence="12 13">
    <name type="scientific">Taurinivorans muris</name>
    <dbReference type="NCBI Taxonomy" id="2787751"/>
    <lineage>
        <taxon>Bacteria</taxon>
        <taxon>Pseudomonadati</taxon>
        <taxon>Thermodesulfobacteriota</taxon>
        <taxon>Desulfovibrionia</taxon>
        <taxon>Desulfovibrionales</taxon>
        <taxon>Desulfovibrionaceae</taxon>
        <taxon>Taurinivorans</taxon>
    </lineage>
</organism>
<keyword evidence="4" id="KW-0479">Metal-binding</keyword>
<evidence type="ECO:0000313" key="12">
    <source>
        <dbReference type="EMBL" id="UWX06517.1"/>
    </source>
</evidence>
<evidence type="ECO:0000259" key="9">
    <source>
        <dbReference type="PROSITE" id="PS50975"/>
    </source>
</evidence>
<evidence type="ECO:0000259" key="11">
    <source>
        <dbReference type="PROSITE" id="PS50991"/>
    </source>
</evidence>
<dbReference type="InterPro" id="IPR011053">
    <property type="entry name" value="Single_hybrid_motif"/>
</dbReference>
<dbReference type="NCBIfam" id="NF009554">
    <property type="entry name" value="PRK12999.1"/>
    <property type="match status" value="1"/>
</dbReference>
<dbReference type="Pfam" id="PF02785">
    <property type="entry name" value="Biotin_carb_C"/>
    <property type="match status" value="1"/>
</dbReference>
<dbReference type="EC" id="6.4.1.1" evidence="2"/>
<accession>A0ABY5Y491</accession>
<dbReference type="SUPFAM" id="SSF51230">
    <property type="entry name" value="Single hybrid motif"/>
    <property type="match status" value="1"/>
</dbReference>
<keyword evidence="13" id="KW-1185">Reference proteome</keyword>
<dbReference type="PROSITE" id="PS50975">
    <property type="entry name" value="ATP_GRASP"/>
    <property type="match status" value="1"/>
</dbReference>
<dbReference type="GO" id="GO:0004736">
    <property type="term" value="F:pyruvate carboxylase activity"/>
    <property type="evidence" value="ECO:0007669"/>
    <property type="project" value="UniProtKB-EC"/>
</dbReference>
<evidence type="ECO:0000256" key="8">
    <source>
        <dbReference type="SAM" id="Coils"/>
    </source>
</evidence>
<gene>
    <name evidence="12" type="ORF">JBF11_04190</name>
</gene>
<dbReference type="InterPro" id="IPR013785">
    <property type="entry name" value="Aldolase_TIM"/>
</dbReference>
<dbReference type="Pfam" id="PF02436">
    <property type="entry name" value="PYC_OADA"/>
    <property type="match status" value="1"/>
</dbReference>
<dbReference type="SUPFAM" id="SSF56059">
    <property type="entry name" value="Glutathione synthetase ATP-binding domain-like"/>
    <property type="match status" value="1"/>
</dbReference>
<dbReference type="SUPFAM" id="SSF52440">
    <property type="entry name" value="PreATP-grasp domain"/>
    <property type="match status" value="1"/>
</dbReference>
<evidence type="ECO:0000256" key="5">
    <source>
        <dbReference type="ARBA" id="ARBA00022741"/>
    </source>
</evidence>
<dbReference type="CDD" id="cd06850">
    <property type="entry name" value="biotinyl_domain"/>
    <property type="match status" value="1"/>
</dbReference>
<evidence type="ECO:0000259" key="10">
    <source>
        <dbReference type="PROSITE" id="PS50979"/>
    </source>
</evidence>
<dbReference type="InterPro" id="IPR005479">
    <property type="entry name" value="CPAse_ATP-bd"/>
</dbReference>
<protein>
    <recommendedName>
        <fullName evidence="2">pyruvate carboxylase</fullName>
        <ecNumber evidence="2">6.4.1.1</ecNumber>
    </recommendedName>
</protein>
<dbReference type="PROSITE" id="PS50979">
    <property type="entry name" value="BC"/>
    <property type="match status" value="1"/>
</dbReference>
<dbReference type="Proteomes" id="UP001058120">
    <property type="component" value="Chromosome"/>
</dbReference>
<dbReference type="SMART" id="SM00878">
    <property type="entry name" value="Biotin_carb_C"/>
    <property type="match status" value="1"/>
</dbReference>
<dbReference type="SUPFAM" id="SSF51246">
    <property type="entry name" value="Rudiment single hybrid motif"/>
    <property type="match status" value="1"/>
</dbReference>
<evidence type="ECO:0000256" key="7">
    <source>
        <dbReference type="PROSITE-ProRule" id="PRU00409"/>
    </source>
</evidence>
<evidence type="ECO:0000256" key="4">
    <source>
        <dbReference type="ARBA" id="ARBA00022723"/>
    </source>
</evidence>
<evidence type="ECO:0000313" key="13">
    <source>
        <dbReference type="Proteomes" id="UP001058120"/>
    </source>
</evidence>
<dbReference type="Pfam" id="PF00364">
    <property type="entry name" value="Biotin_lipoyl"/>
    <property type="match status" value="1"/>
</dbReference>
<evidence type="ECO:0000256" key="3">
    <source>
        <dbReference type="ARBA" id="ARBA00022598"/>
    </source>
</evidence>
<dbReference type="SUPFAM" id="SSF51569">
    <property type="entry name" value="Aldolase"/>
    <property type="match status" value="1"/>
</dbReference>
<dbReference type="Pfam" id="PF02786">
    <property type="entry name" value="CPSase_L_D2"/>
    <property type="match status" value="1"/>
</dbReference>
<dbReference type="InterPro" id="IPR000089">
    <property type="entry name" value="Biotin_lipoyl"/>
</dbReference>
<dbReference type="InterPro" id="IPR011054">
    <property type="entry name" value="Rudment_hybrid_motif"/>
</dbReference>
<keyword evidence="12" id="KW-0670">Pyruvate</keyword>
<dbReference type="PANTHER" id="PTHR43778">
    <property type="entry name" value="PYRUVATE CARBOXYLASE"/>
    <property type="match status" value="1"/>
</dbReference>
<dbReference type="InterPro" id="IPR003379">
    <property type="entry name" value="Carboxylase_cons_dom"/>
</dbReference>
<dbReference type="InterPro" id="IPR011764">
    <property type="entry name" value="Biotin_carboxylation_dom"/>
</dbReference>
<dbReference type="Pfam" id="PF00289">
    <property type="entry name" value="Biotin_carb_N"/>
    <property type="match status" value="1"/>
</dbReference>
<dbReference type="InterPro" id="IPR000891">
    <property type="entry name" value="PYR_CT"/>
</dbReference>
<evidence type="ECO:0000256" key="2">
    <source>
        <dbReference type="ARBA" id="ARBA00013057"/>
    </source>
</evidence>
<proteinExistence type="predicted"/>
<keyword evidence="5 7" id="KW-0547">Nucleotide-binding</keyword>
<name>A0ABY5Y491_9BACT</name>
<dbReference type="InterPro" id="IPR011761">
    <property type="entry name" value="ATP-grasp"/>
</dbReference>
<dbReference type="PROSITE" id="PS00867">
    <property type="entry name" value="CPSASE_2"/>
    <property type="match status" value="1"/>
</dbReference>
<keyword evidence="8" id="KW-0175">Coiled coil</keyword>
<dbReference type="Gene3D" id="3.30.470.20">
    <property type="entry name" value="ATP-grasp fold, B domain"/>
    <property type="match status" value="1"/>
</dbReference>
<feature type="domain" description="Pyruvate carboxyltransferase" evidence="11">
    <location>
        <begin position="541"/>
        <end position="816"/>
    </location>
</feature>
<dbReference type="SUPFAM" id="SSF89000">
    <property type="entry name" value="post-HMGL domain-like"/>
    <property type="match status" value="1"/>
</dbReference>
<feature type="coiled-coil region" evidence="8">
    <location>
        <begin position="913"/>
        <end position="940"/>
    </location>
</feature>
<evidence type="ECO:0000256" key="1">
    <source>
        <dbReference type="ARBA" id="ARBA00001953"/>
    </source>
</evidence>
<dbReference type="Gene3D" id="3.20.20.70">
    <property type="entry name" value="Aldolase class I"/>
    <property type="match status" value="1"/>
</dbReference>
<dbReference type="PANTHER" id="PTHR43778:SF2">
    <property type="entry name" value="PYRUVATE CARBOXYLASE, MITOCHONDRIAL"/>
    <property type="match status" value="1"/>
</dbReference>
<comment type="cofactor">
    <cofactor evidence="1">
        <name>biotin</name>
        <dbReference type="ChEBI" id="CHEBI:57586"/>
    </cofactor>
</comment>